<dbReference type="EMBL" id="AM039952">
    <property type="protein sequence ID" value="CAJ21893.1"/>
    <property type="molecule type" value="Genomic_DNA"/>
</dbReference>
<reference evidence="1 2" key="1">
    <citation type="journal article" date="2005" name="J. Bacteriol.">
        <title>Insights into genome plasticity and pathogenicity of the plant pathogenic Bacterium Xanthomonas campestris pv. vesicatoria revealed by the complete genome sequence.</title>
        <authorList>
            <person name="Thieme F."/>
            <person name="Koebnik R."/>
            <person name="Bekel T."/>
            <person name="Berger C."/>
            <person name="Boch J."/>
            <person name="Buettner D."/>
            <person name="Caldana C."/>
            <person name="Gaigalat L."/>
            <person name="Goesmann A."/>
            <person name="Kay S."/>
            <person name="Kirchner O."/>
            <person name="Lanz C."/>
            <person name="Linke B."/>
            <person name="McHardy A.C."/>
            <person name="Meyer F."/>
            <person name="Mittenhuber G."/>
            <person name="Nies D.H."/>
            <person name="Niesbach-Kloesgen U."/>
            <person name="Patschkowski T."/>
            <person name="Rueckert C."/>
            <person name="Rupp O."/>
            <person name="Schneicker S."/>
            <person name="Schuster S.C."/>
            <person name="Vorhoelter F.J."/>
            <person name="Weber E."/>
            <person name="Puehler A."/>
            <person name="Bonas U."/>
            <person name="Bartels D."/>
            <person name="Kaiser O."/>
        </authorList>
    </citation>
    <scope>NUCLEOTIDE SEQUENCE [LARGE SCALE GENOMIC DNA]</scope>
    <source>
        <strain evidence="1 2">85-10</strain>
    </source>
</reference>
<accession>Q3BZ20</accession>
<organism evidence="2">
    <name type="scientific">Xanthomonas euvesicatoria pv. vesicatoria (strain 85-10)</name>
    <name type="common">Xanthomonas campestris pv. vesicatoria</name>
    <dbReference type="NCBI Taxonomy" id="316273"/>
    <lineage>
        <taxon>Bacteria</taxon>
        <taxon>Pseudomonadati</taxon>
        <taxon>Pseudomonadota</taxon>
        <taxon>Gammaproteobacteria</taxon>
        <taxon>Lysobacterales</taxon>
        <taxon>Lysobacteraceae</taxon>
        <taxon>Xanthomonas</taxon>
    </lineage>
</organism>
<evidence type="ECO:0000313" key="1">
    <source>
        <dbReference type="EMBL" id="CAJ21893.1"/>
    </source>
</evidence>
<dbReference type="HOGENOM" id="CLU_2721279_0_0_6"/>
<sequence length="72" mass="8075">MCAVQQCERTRQDAVTCIGPSTPHVRTHCLRALIANLIAARRHAYTKRRRAAHRRAVGWGKLADALQDARLS</sequence>
<dbReference type="KEGG" id="xcv:XCV0262"/>
<proteinExistence type="predicted"/>
<gene>
    <name evidence="1" type="ordered locus">XCV0262</name>
</gene>
<dbReference type="Proteomes" id="UP000007069">
    <property type="component" value="Chromosome"/>
</dbReference>
<evidence type="ECO:0000313" key="2">
    <source>
        <dbReference type="Proteomes" id="UP000007069"/>
    </source>
</evidence>
<name>Q3BZ20_XANE5</name>
<dbReference type="AlphaFoldDB" id="Q3BZ20"/>
<protein>
    <submittedName>
        <fullName evidence="1">Uncharacterized protein</fullName>
    </submittedName>
</protein>